<feature type="domain" description="MRH" evidence="10">
    <location>
        <begin position="927"/>
        <end position="1071"/>
    </location>
</feature>
<evidence type="ECO:0000256" key="6">
    <source>
        <dbReference type="ARBA" id="ARBA00023136"/>
    </source>
</evidence>
<feature type="transmembrane region" description="Helical" evidence="8">
    <location>
        <begin position="1822"/>
        <end position="1843"/>
    </location>
</feature>
<evidence type="ECO:0000256" key="2">
    <source>
        <dbReference type="ARBA" id="ARBA00022448"/>
    </source>
</evidence>
<dbReference type="FunFam" id="2.70.130.10:FF:000005">
    <property type="entry name" value="Insulin-like growth factor 2 receptor"/>
    <property type="match status" value="1"/>
</dbReference>
<dbReference type="Gene3D" id="2.70.130.10">
    <property type="entry name" value="Mannose-6-phosphate receptor binding domain"/>
    <property type="match status" value="12"/>
</dbReference>
<feature type="domain" description="MRH" evidence="10">
    <location>
        <begin position="169"/>
        <end position="316"/>
    </location>
</feature>
<dbReference type="GO" id="GO:0005537">
    <property type="term" value="F:D-mannose binding"/>
    <property type="evidence" value="ECO:0007669"/>
    <property type="project" value="InterPro"/>
</dbReference>
<dbReference type="Proteomes" id="UP000009022">
    <property type="component" value="Unassembled WGS sequence"/>
</dbReference>
<sequence length="1895" mass="208510">MDKKAAFNLLISIVALSSLADAFDQCNIKSLPHQFQVDRLSGLWQAHSEDHSFFINLCGHGMGNTNCPPSSAICRKGTLGKAINIGSYTDQPTVQIANGGYRFGFALVYSSNQKCEMNGNANMNTSIAFTCGKTLGSPEFIEENNCVYYFNWKTSAACYSLNSPSSTEIPCYIYDDQNRKRDLSLLMKEFGAYAVKSQSQKKLYINVCRNIQATQSSSLQNCGSLSSACVVSKNSQDGSTIVDGIGQPSAKLTFVNQQIKLVYESKQNYSQCSNKAIVTNVSFRCGKSKDNNGPTLIHESQCRYDVEWITELACPMEDLISHSCILKTNNGYFNLLSLRNQSSDYQVTVVTSNALKYTYLINVCGPVKSTNCGYSANGDSSKPTAACQVVAGQHNVTHRLGNFNDMALSYIDDKLSLTYYDGSPCHDGFKRSTVISFICDHSIKIGSPQFVQENHCTYFFRWATKYACKADSIDLINEDFTSGLFCSLYDNSTNFMYNMIPLRLSNNRYNLTVPQHKFQLNICDQVWGGTCNKSHPKCKNNSLLNFYFSLAHPNPSACDSEIIIGQTSGHDTLVYEQNQIRLKYNSVQDNRKTTINFLCDMNFDSNSGKVSYVQETTNHNYIFNFATPLACGPKPISCITSDTKGNYYDLSDLYLSSGNWDAVDGRPDEAHLQYKINMCGPVNIGNLHCPNISHLGGCQVDSKNNRAFSMGVMTSNPEVVNGNLIVRYVNGDICHGRFRRSTRVELICSDTQGSLVFIRETPSCEYIFTWTTPSACPVKKLTGNNCQVEDPLTQASYDLRSLASSGKDYKITMSANNFYSINVCRKLVNQCGTNTAGACLTTGQSSRSLGTFNEQLIFNNGYLQLNYTNGGSCPSHAGIKDSTILKFFCDESINGVGVGPQVIKGKASCVHEFHWNTSIACPIGNLVDCAYVDVDKGKQYDLSSLSKTTGNWIATVVSPMKNNWIFQINVCRSVNNVNGCKKSSGICLTVTAPNKNSTYNLGRNKRGPYVKGGTLYLEYTDGDACPDGTKKRSTLITMVCKKGKFGPPLFVSEENQCNYNFIWIHEAACALSLSVSGNCTAVNPLSGFVFDFNPLYSISSGYNVTDGRDHVYNLNVCGTTSVSSCGNTSGNCQLKKNDQKFHFNGGNANAQLYYEDGAIYLNYTGGDLCHQGRYRRSTIISFVCSSNAGKGHPVYVSETNNCTYYFSWPTQYACEQQVECVAIKPDGSSVDLSPLIKSTDNWEAVTIGGQNGSYYINLCRPLNPISNVRCPPGSGICLKKLGTDPPLSLGRPYQKPTIASDGTVILNYINGSRCPSDSSKRLSAKIVFSCQQGTLGSPVIAELPHNCQYVFHWATSVVCNNIVSNNSTCSVYDPALKFNFTLSHLTLSDNNYVIKSGSNTIELNVCSPVNGQTSSSTSGCANSGVCLHTPSKNISLGLATSRSLTYSNSLLILKYTNGEVCASDNTRHYSSTIFFVCDRNEINSKPVLMKLMDKCSYQFDWNTHFACPILSQNCMIKRDGKIYDVSPLSQITGSWKITDSSFNQYWINLCRPIVNGPPGCSSNAAICKLGSTETQATELAFTSSQKIALSGDSKKLLVSYTGGKSVCPKSSVDVASVVIEFSCGSGIGKPSFLRFDKNKCTFHFTWRSHVACPSTRYQASENNCIISGKNAASPSFNFNVLTKVQQNWNATESRSNGDNYIYFLNVCHNLNPPQNVNQCKSGSVCQTKTTGFRRKIGGPNTSQNRKFYVDGDIIEMHLPTNEKCGKDKNKNVATIILFSCAVQNSLGSPKFLYESGDCKYYFEWSTSAVCESVPAPQGGIDGGIVAAIIVSIAVVALFLLFICRRERRRKLKQMVLRVSPDGYNYVPGNDGSSDRLLSRETRRYQRDDDDDLLNI</sequence>
<dbReference type="FunFam" id="2.70.130.10:FF:000016">
    <property type="entry name" value="Insulin-like growth factor 2 receptor"/>
    <property type="match status" value="2"/>
</dbReference>
<evidence type="ECO:0000256" key="9">
    <source>
        <dbReference type="SAM" id="SignalP"/>
    </source>
</evidence>
<dbReference type="PANTHER" id="PTHR15071:SF17">
    <property type="entry name" value="CATION-INDEPENDENT MANNOSE-6-PHOSPHATE RECEPTOR"/>
    <property type="match status" value="1"/>
</dbReference>
<feature type="domain" description="MRH" evidence="10">
    <location>
        <begin position="484"/>
        <end position="633"/>
    </location>
</feature>
<dbReference type="PROSITE" id="PS51914">
    <property type="entry name" value="MRH"/>
    <property type="match status" value="12"/>
</dbReference>
<feature type="domain" description="MRH" evidence="10">
    <location>
        <begin position="1218"/>
        <end position="1361"/>
    </location>
</feature>
<dbReference type="GO" id="GO:0005886">
    <property type="term" value="C:plasma membrane"/>
    <property type="evidence" value="ECO:0000318"/>
    <property type="project" value="GO_Central"/>
</dbReference>
<keyword evidence="12" id="KW-1185">Reference proteome</keyword>
<dbReference type="InterPro" id="IPR009011">
    <property type="entry name" value="Man6P_isomerase_rcpt-bd_dom_sf"/>
</dbReference>
<evidence type="ECO:0000256" key="3">
    <source>
        <dbReference type="ARBA" id="ARBA00022692"/>
    </source>
</evidence>
<feature type="domain" description="MRH" evidence="10">
    <location>
        <begin position="636"/>
        <end position="778"/>
    </location>
</feature>
<dbReference type="PhylomeDB" id="B3S9K1"/>
<keyword evidence="3 8" id="KW-0812">Transmembrane</keyword>
<evidence type="ECO:0000313" key="12">
    <source>
        <dbReference type="Proteomes" id="UP000009022"/>
    </source>
</evidence>
<protein>
    <recommendedName>
        <fullName evidence="10">MRH domain-containing protein</fullName>
    </recommendedName>
</protein>
<dbReference type="GO" id="GO:0005770">
    <property type="term" value="C:late endosome"/>
    <property type="evidence" value="ECO:0000318"/>
    <property type="project" value="GO_Central"/>
</dbReference>
<evidence type="ECO:0000256" key="1">
    <source>
        <dbReference type="ARBA" id="ARBA00004308"/>
    </source>
</evidence>
<dbReference type="InParanoid" id="B3S9K1"/>
<evidence type="ECO:0000256" key="8">
    <source>
        <dbReference type="SAM" id="Phobius"/>
    </source>
</evidence>
<evidence type="ECO:0000259" key="10">
    <source>
        <dbReference type="PROSITE" id="PS51914"/>
    </source>
</evidence>
<feature type="domain" description="MRH" evidence="10">
    <location>
        <begin position="24"/>
        <end position="160"/>
    </location>
</feature>
<keyword evidence="5 8" id="KW-1133">Transmembrane helix</keyword>
<feature type="chain" id="PRO_5002798645" description="MRH domain-containing protein" evidence="9">
    <location>
        <begin position="23"/>
        <end position="1895"/>
    </location>
</feature>
<feature type="signal peptide" evidence="9">
    <location>
        <begin position="1"/>
        <end position="22"/>
    </location>
</feature>
<dbReference type="FunFam" id="2.70.130.10:FF:000010">
    <property type="entry name" value="Insulin-like growth factor 2 receptor"/>
    <property type="match status" value="1"/>
</dbReference>
<dbReference type="OMA" id="FITYQSS"/>
<feature type="domain" description="MRH" evidence="10">
    <location>
        <begin position="322"/>
        <end position="470"/>
    </location>
</feature>
<dbReference type="Pfam" id="PF00878">
    <property type="entry name" value="CIMR"/>
    <property type="match status" value="12"/>
</dbReference>
<feature type="domain" description="MRH" evidence="10">
    <location>
        <begin position="1512"/>
        <end position="1654"/>
    </location>
</feature>
<keyword evidence="7" id="KW-1015">Disulfide bond</keyword>
<dbReference type="FunCoup" id="B3S9K1">
    <property type="interactions" value="775"/>
</dbReference>
<feature type="domain" description="MRH" evidence="10">
    <location>
        <begin position="1367"/>
        <end position="1509"/>
    </location>
</feature>
<keyword evidence="2" id="KW-0813">Transport</keyword>
<dbReference type="InterPro" id="IPR044865">
    <property type="entry name" value="MRH_dom"/>
</dbReference>
<accession>B3S9K1</accession>
<evidence type="ECO:0000313" key="11">
    <source>
        <dbReference type="EMBL" id="EDV20550.1"/>
    </source>
</evidence>
<evidence type="ECO:0000256" key="5">
    <source>
        <dbReference type="ARBA" id="ARBA00022989"/>
    </source>
</evidence>
<dbReference type="SUPFAM" id="SSF50911">
    <property type="entry name" value="Mannose 6-phosphate receptor domain"/>
    <property type="match status" value="12"/>
</dbReference>
<feature type="domain" description="MRH" evidence="10">
    <location>
        <begin position="784"/>
        <end position="923"/>
    </location>
</feature>
<dbReference type="EMBL" id="DS985259">
    <property type="protein sequence ID" value="EDV20550.1"/>
    <property type="molecule type" value="Genomic_DNA"/>
</dbReference>
<dbReference type="HOGENOM" id="CLU_001182_0_0_1"/>
<dbReference type="GO" id="GO:0005520">
    <property type="term" value="F:insulin-like growth factor binding"/>
    <property type="evidence" value="ECO:0000318"/>
    <property type="project" value="GO_Central"/>
</dbReference>
<evidence type="ECO:0000256" key="4">
    <source>
        <dbReference type="ARBA" id="ARBA00022729"/>
    </source>
</evidence>
<organism evidence="11 12">
    <name type="scientific">Trichoplax adhaerens</name>
    <name type="common">Trichoplax reptans</name>
    <dbReference type="NCBI Taxonomy" id="10228"/>
    <lineage>
        <taxon>Eukaryota</taxon>
        <taxon>Metazoa</taxon>
        <taxon>Placozoa</taxon>
        <taxon>Uniplacotomia</taxon>
        <taxon>Trichoplacea</taxon>
        <taxon>Trichoplacidae</taxon>
        <taxon>Trichoplax</taxon>
    </lineage>
</organism>
<dbReference type="GO" id="GO:0007041">
    <property type="term" value="P:lysosomal transport"/>
    <property type="evidence" value="ECO:0000318"/>
    <property type="project" value="GO_Central"/>
</dbReference>
<dbReference type="OrthoDB" id="4504960at2759"/>
<dbReference type="GO" id="GO:0005802">
    <property type="term" value="C:trans-Golgi network"/>
    <property type="evidence" value="ECO:0000318"/>
    <property type="project" value="GO_Central"/>
</dbReference>
<dbReference type="GO" id="GO:0038023">
    <property type="term" value="F:signaling receptor activity"/>
    <property type="evidence" value="ECO:0007669"/>
    <property type="project" value="InterPro"/>
</dbReference>
<gene>
    <name evidence="11" type="ORF">TRIADDRAFT_64307</name>
</gene>
<keyword evidence="4 9" id="KW-0732">Signal</keyword>
<evidence type="ECO:0000256" key="7">
    <source>
        <dbReference type="ARBA" id="ARBA00023157"/>
    </source>
</evidence>
<dbReference type="STRING" id="10228.B3S9K1"/>
<feature type="domain" description="MRH" evidence="10">
    <location>
        <begin position="1077"/>
        <end position="1216"/>
    </location>
</feature>
<dbReference type="InterPro" id="IPR000479">
    <property type="entry name" value="CIMR_rpt"/>
</dbReference>
<keyword evidence="6 8" id="KW-0472">Membrane</keyword>
<feature type="domain" description="MRH" evidence="10">
    <location>
        <begin position="1662"/>
        <end position="1812"/>
    </location>
</feature>
<reference evidence="11 12" key="1">
    <citation type="journal article" date="2008" name="Nature">
        <title>The Trichoplax genome and the nature of placozoans.</title>
        <authorList>
            <person name="Srivastava M."/>
            <person name="Begovic E."/>
            <person name="Chapman J."/>
            <person name="Putnam N.H."/>
            <person name="Hellsten U."/>
            <person name="Kawashima T."/>
            <person name="Kuo A."/>
            <person name="Mitros T."/>
            <person name="Salamov A."/>
            <person name="Carpenter M.L."/>
            <person name="Signorovitch A.Y."/>
            <person name="Moreno M.A."/>
            <person name="Kamm K."/>
            <person name="Grimwood J."/>
            <person name="Schmutz J."/>
            <person name="Shapiro H."/>
            <person name="Grigoriev I.V."/>
            <person name="Buss L.W."/>
            <person name="Schierwater B."/>
            <person name="Dellaporta S.L."/>
            <person name="Rokhsar D.S."/>
        </authorList>
    </citation>
    <scope>NUCLEOTIDE SEQUENCE [LARGE SCALE GENOMIC DNA]</scope>
    <source>
        <strain evidence="11 12">Grell-BS-1999</strain>
    </source>
</reference>
<dbReference type="PANTHER" id="PTHR15071">
    <property type="entry name" value="MANNOSE-6-PHOSPHATE RECEPTOR FAMILY MEMBER"/>
    <property type="match status" value="1"/>
</dbReference>
<dbReference type="RefSeq" id="XP_002116976.1">
    <property type="nucleotide sequence ID" value="XM_002116940.1"/>
</dbReference>
<dbReference type="GeneID" id="6758188"/>
<proteinExistence type="predicted"/>
<comment type="subcellular location">
    <subcellularLocation>
        <location evidence="1">Endomembrane system</location>
    </subcellularLocation>
</comment>
<dbReference type="SMART" id="SM01404">
    <property type="entry name" value="CIMR"/>
    <property type="match status" value="11"/>
</dbReference>
<name>B3S9K1_TRIAD</name>
<dbReference type="CTD" id="6758188"/>
<dbReference type="KEGG" id="tad:TRIADDRAFT_64307"/>
<dbReference type="eggNOG" id="KOG4504">
    <property type="taxonomic scope" value="Eukaryota"/>
</dbReference>